<proteinExistence type="predicted"/>
<evidence type="ECO:0000313" key="1">
    <source>
        <dbReference type="EMBL" id="MFC3702981.1"/>
    </source>
</evidence>
<organism evidence="1 2">
    <name type="scientific">Reinekea marina</name>
    <dbReference type="NCBI Taxonomy" id="1310421"/>
    <lineage>
        <taxon>Bacteria</taxon>
        <taxon>Pseudomonadati</taxon>
        <taxon>Pseudomonadota</taxon>
        <taxon>Gammaproteobacteria</taxon>
        <taxon>Oceanospirillales</taxon>
        <taxon>Saccharospirillaceae</taxon>
        <taxon>Reinekea</taxon>
    </lineage>
</organism>
<comment type="caution">
    <text evidence="1">The sequence shown here is derived from an EMBL/GenBank/DDBJ whole genome shotgun (WGS) entry which is preliminary data.</text>
</comment>
<dbReference type="EMBL" id="JBHRYN010000062">
    <property type="protein sequence ID" value="MFC3702981.1"/>
    <property type="molecule type" value="Genomic_DNA"/>
</dbReference>
<dbReference type="Proteomes" id="UP001595710">
    <property type="component" value="Unassembled WGS sequence"/>
</dbReference>
<dbReference type="RefSeq" id="WP_377363468.1">
    <property type="nucleotide sequence ID" value="NZ_JBHRYN010000062.1"/>
</dbReference>
<reference evidence="2" key="1">
    <citation type="journal article" date="2019" name="Int. J. Syst. Evol. Microbiol.">
        <title>The Global Catalogue of Microorganisms (GCM) 10K type strain sequencing project: providing services to taxonomists for standard genome sequencing and annotation.</title>
        <authorList>
            <consortium name="The Broad Institute Genomics Platform"/>
            <consortium name="The Broad Institute Genome Sequencing Center for Infectious Disease"/>
            <person name="Wu L."/>
            <person name="Ma J."/>
        </authorList>
    </citation>
    <scope>NUCLEOTIDE SEQUENCE [LARGE SCALE GENOMIC DNA]</scope>
    <source>
        <strain evidence="2">CECT 8288</strain>
    </source>
</reference>
<accession>A0ABV7WUX4</accession>
<gene>
    <name evidence="1" type="ORF">ACFOND_15210</name>
</gene>
<evidence type="ECO:0000313" key="2">
    <source>
        <dbReference type="Proteomes" id="UP001595710"/>
    </source>
</evidence>
<protein>
    <submittedName>
        <fullName evidence="1">Uncharacterized protein</fullName>
    </submittedName>
</protein>
<keyword evidence="2" id="KW-1185">Reference proteome</keyword>
<name>A0ABV7WUX4_9GAMM</name>
<sequence>MEKYQRIFTQIALPDTFSEYLTMSLDDNNLVVYASGMMDEKKSYLITVEDVVAFQVLEEFCHPNMDRKRGDPVPPFSNEAKKIYYPMLRIENSIWIDSFSENRLRDHRRESAMHYKLLSYSNVIDFISNRLPEIKEIRYDEYIAIKELIGGNFT</sequence>